<keyword evidence="1" id="KW-0560">Oxidoreductase</keyword>
<dbReference type="InterPro" id="IPR050268">
    <property type="entry name" value="NADH-dep_flavin_reductase"/>
</dbReference>
<reference evidence="3 4" key="1">
    <citation type="submission" date="2019-09" db="EMBL/GenBank/DDBJ databases">
        <title>Isolation and identification of active actinomycetes.</title>
        <authorList>
            <person name="Yu Z."/>
            <person name="Han C."/>
            <person name="Yu B."/>
        </authorList>
    </citation>
    <scope>NUCLEOTIDE SEQUENCE [LARGE SCALE GENOMIC DNA]</scope>
    <source>
        <strain evidence="3 4">NEAU-H2</strain>
    </source>
</reference>
<keyword evidence="4" id="KW-1185">Reference proteome</keyword>
<organism evidence="3 4">
    <name type="scientific">Streptomyces triticiradicis</name>
    <dbReference type="NCBI Taxonomy" id="2651189"/>
    <lineage>
        <taxon>Bacteria</taxon>
        <taxon>Bacillati</taxon>
        <taxon>Actinomycetota</taxon>
        <taxon>Actinomycetes</taxon>
        <taxon>Kitasatosporales</taxon>
        <taxon>Streptomycetaceae</taxon>
        <taxon>Streptomyces</taxon>
    </lineage>
</organism>
<dbReference type="Proteomes" id="UP000442990">
    <property type="component" value="Unassembled WGS sequence"/>
</dbReference>
<dbReference type="SMART" id="SM00903">
    <property type="entry name" value="Flavin_Reduct"/>
    <property type="match status" value="1"/>
</dbReference>
<dbReference type="SUPFAM" id="SSF50475">
    <property type="entry name" value="FMN-binding split barrel"/>
    <property type="match status" value="1"/>
</dbReference>
<feature type="domain" description="Flavin reductase like" evidence="2">
    <location>
        <begin position="21"/>
        <end position="164"/>
    </location>
</feature>
<evidence type="ECO:0000313" key="4">
    <source>
        <dbReference type="Proteomes" id="UP000442990"/>
    </source>
</evidence>
<dbReference type="PANTHER" id="PTHR30466:SF1">
    <property type="entry name" value="FMN REDUCTASE (NADH) RUTF"/>
    <property type="match status" value="1"/>
</dbReference>
<evidence type="ECO:0000259" key="2">
    <source>
        <dbReference type="SMART" id="SM00903"/>
    </source>
</evidence>
<evidence type="ECO:0000256" key="1">
    <source>
        <dbReference type="ARBA" id="ARBA00023002"/>
    </source>
</evidence>
<dbReference type="EMBL" id="WBKG01000033">
    <property type="protein sequence ID" value="KAB1981742.1"/>
    <property type="molecule type" value="Genomic_DNA"/>
</dbReference>
<dbReference type="PANTHER" id="PTHR30466">
    <property type="entry name" value="FLAVIN REDUCTASE"/>
    <property type="match status" value="1"/>
</dbReference>
<accession>A0A7J5D7J9</accession>
<gene>
    <name evidence="3" type="ORF">F8144_31895</name>
</gene>
<dbReference type="GO" id="GO:0010181">
    <property type="term" value="F:FMN binding"/>
    <property type="evidence" value="ECO:0007669"/>
    <property type="project" value="InterPro"/>
</dbReference>
<name>A0A7J5D7J9_9ACTN</name>
<evidence type="ECO:0000313" key="3">
    <source>
        <dbReference type="EMBL" id="KAB1981742.1"/>
    </source>
</evidence>
<dbReference type="InterPro" id="IPR002563">
    <property type="entry name" value="Flavin_Rdtase-like_dom"/>
</dbReference>
<dbReference type="RefSeq" id="WP_151472922.1">
    <property type="nucleotide sequence ID" value="NZ_WBKG01000033.1"/>
</dbReference>
<dbReference type="AlphaFoldDB" id="A0A7J5D7J9"/>
<comment type="caution">
    <text evidence="3">The sequence shown here is derived from an EMBL/GenBank/DDBJ whole genome shotgun (WGS) entry which is preliminary data.</text>
</comment>
<dbReference type="Gene3D" id="2.30.110.10">
    <property type="entry name" value="Electron Transport, Fmn-binding Protein, Chain A"/>
    <property type="match status" value="1"/>
</dbReference>
<dbReference type="GO" id="GO:0006208">
    <property type="term" value="P:pyrimidine nucleobase catabolic process"/>
    <property type="evidence" value="ECO:0007669"/>
    <property type="project" value="TreeGrafter"/>
</dbReference>
<sequence>MTVHTGTDALPLTAEAFRSVFRHHAAGVAVVTAHVGRPAGFTATSLSSVAAVPPTVSFSMSTSSSSWPVFQDASHVGVHILSESQRDLAATFATTGSDRFAAPTRWRRGPWGVPVLDGVLAWLVCRVETTVPAGEHRLIVARAVAAEPRPGGRPLLYHDRAYARLGDGEPRT</sequence>
<protein>
    <submittedName>
        <fullName evidence="3">Flavin reductase family protein</fullName>
    </submittedName>
</protein>
<dbReference type="Pfam" id="PF01613">
    <property type="entry name" value="Flavin_Reduct"/>
    <property type="match status" value="1"/>
</dbReference>
<proteinExistence type="predicted"/>
<dbReference type="InterPro" id="IPR012349">
    <property type="entry name" value="Split_barrel_FMN-bd"/>
</dbReference>
<dbReference type="GO" id="GO:0042602">
    <property type="term" value="F:riboflavin reductase (NADPH) activity"/>
    <property type="evidence" value="ECO:0007669"/>
    <property type="project" value="TreeGrafter"/>
</dbReference>